<protein>
    <submittedName>
        <fullName evidence="1">Uncharacterized protein</fullName>
    </submittedName>
</protein>
<dbReference type="OrthoDB" id="3268478at2759"/>
<sequence length="101" mass="11505">LSLSQQSHSKHWCWEHVPIHRQPLQAYELPEAVTGWPVAVPPYSQIDVVVVHEAFLSCVKDAWQYLLKNGKGYAADGGIRPEDLILVIHVGTHQDFYVKDF</sequence>
<comment type="caution">
    <text evidence="1">The sequence shown here is derived from an EMBL/GenBank/DDBJ whole genome shotgun (WGS) entry which is preliminary data.</text>
</comment>
<evidence type="ECO:0000313" key="2">
    <source>
        <dbReference type="Proteomes" id="UP000714275"/>
    </source>
</evidence>
<dbReference type="AlphaFoldDB" id="A0A9P6ZQN9"/>
<organism evidence="1 2">
    <name type="scientific">Suillus placidus</name>
    <dbReference type="NCBI Taxonomy" id="48579"/>
    <lineage>
        <taxon>Eukaryota</taxon>
        <taxon>Fungi</taxon>
        <taxon>Dikarya</taxon>
        <taxon>Basidiomycota</taxon>
        <taxon>Agaricomycotina</taxon>
        <taxon>Agaricomycetes</taxon>
        <taxon>Agaricomycetidae</taxon>
        <taxon>Boletales</taxon>
        <taxon>Suillineae</taxon>
        <taxon>Suillaceae</taxon>
        <taxon>Suillus</taxon>
    </lineage>
</organism>
<name>A0A9P6ZQN9_9AGAM</name>
<feature type="non-terminal residue" evidence="1">
    <location>
        <position position="101"/>
    </location>
</feature>
<evidence type="ECO:0000313" key="1">
    <source>
        <dbReference type="EMBL" id="KAG1774703.1"/>
    </source>
</evidence>
<gene>
    <name evidence="1" type="ORF">EV702DRAFT_938113</name>
</gene>
<dbReference type="Proteomes" id="UP000714275">
    <property type="component" value="Unassembled WGS sequence"/>
</dbReference>
<feature type="non-terminal residue" evidence="1">
    <location>
        <position position="1"/>
    </location>
</feature>
<accession>A0A9P6ZQN9</accession>
<reference evidence="1" key="1">
    <citation type="journal article" date="2020" name="New Phytol.">
        <title>Comparative genomics reveals dynamic genome evolution in host specialist ectomycorrhizal fungi.</title>
        <authorList>
            <person name="Lofgren L.A."/>
            <person name="Nguyen N.H."/>
            <person name="Vilgalys R."/>
            <person name="Ruytinx J."/>
            <person name="Liao H.L."/>
            <person name="Branco S."/>
            <person name="Kuo A."/>
            <person name="LaButti K."/>
            <person name="Lipzen A."/>
            <person name="Andreopoulos W."/>
            <person name="Pangilinan J."/>
            <person name="Riley R."/>
            <person name="Hundley H."/>
            <person name="Na H."/>
            <person name="Barry K."/>
            <person name="Grigoriev I.V."/>
            <person name="Stajich J.E."/>
            <person name="Kennedy P.G."/>
        </authorList>
    </citation>
    <scope>NUCLEOTIDE SEQUENCE</scope>
    <source>
        <strain evidence="1">DOB743</strain>
    </source>
</reference>
<dbReference type="EMBL" id="JABBWD010000039">
    <property type="protein sequence ID" value="KAG1774703.1"/>
    <property type="molecule type" value="Genomic_DNA"/>
</dbReference>
<proteinExistence type="predicted"/>
<keyword evidence="2" id="KW-1185">Reference proteome</keyword>